<proteinExistence type="predicted"/>
<gene>
    <name evidence="1" type="ORF">LCGC14_0163140</name>
</gene>
<reference evidence="1" key="1">
    <citation type="journal article" date="2015" name="Nature">
        <title>Complex archaea that bridge the gap between prokaryotes and eukaryotes.</title>
        <authorList>
            <person name="Spang A."/>
            <person name="Saw J.H."/>
            <person name="Jorgensen S.L."/>
            <person name="Zaremba-Niedzwiedzka K."/>
            <person name="Martijn J."/>
            <person name="Lind A.E."/>
            <person name="van Eijk R."/>
            <person name="Schleper C."/>
            <person name="Guy L."/>
            <person name="Ettema T.J."/>
        </authorList>
    </citation>
    <scope>NUCLEOTIDE SEQUENCE</scope>
</reference>
<protein>
    <submittedName>
        <fullName evidence="1">Uncharacterized protein</fullName>
    </submittedName>
</protein>
<sequence length="245" mass="29030">MLIISKFHDYYDTALAHGVDKTCVYQRKKSEVNVTLNDARHLRLYSHSSSHKQKNYVIEWRVVGFCGEIYPHVQVTQLLDTIENNPTQFFYTVEPLMAYLDEILPEEREHVNSRRAFSWRRRISDVDFKTFFDLNSWGFLLPMFVRYRVPCFLHIDKAGLSGWFSGWSSKKSKCKLILNPRLKDYGFMKVKDSYTACQEIHMYLSGVLGMADRDMGEVGNDDRIKQRGFDEWSFRRKPTKRRKRG</sequence>
<accession>A0A0F9UUB2</accession>
<name>A0A0F9UUB2_9ZZZZ</name>
<dbReference type="AlphaFoldDB" id="A0A0F9UUB2"/>
<organism evidence="1">
    <name type="scientific">marine sediment metagenome</name>
    <dbReference type="NCBI Taxonomy" id="412755"/>
    <lineage>
        <taxon>unclassified sequences</taxon>
        <taxon>metagenomes</taxon>
        <taxon>ecological metagenomes</taxon>
    </lineage>
</organism>
<dbReference type="EMBL" id="LAZR01000062">
    <property type="protein sequence ID" value="KKN96670.1"/>
    <property type="molecule type" value="Genomic_DNA"/>
</dbReference>
<evidence type="ECO:0000313" key="1">
    <source>
        <dbReference type="EMBL" id="KKN96670.1"/>
    </source>
</evidence>
<comment type="caution">
    <text evidence="1">The sequence shown here is derived from an EMBL/GenBank/DDBJ whole genome shotgun (WGS) entry which is preliminary data.</text>
</comment>